<dbReference type="InterPro" id="IPR036908">
    <property type="entry name" value="RlpA-like_sf"/>
</dbReference>
<name>A0ABP1FV00_9CHLO</name>
<dbReference type="Gene3D" id="2.40.40.10">
    <property type="entry name" value="RlpA-like domain"/>
    <property type="match status" value="1"/>
</dbReference>
<dbReference type="InterPro" id="IPR036749">
    <property type="entry name" value="Expansin_CBD_sf"/>
</dbReference>
<dbReference type="Proteomes" id="UP001497392">
    <property type="component" value="Unassembled WGS sequence"/>
</dbReference>
<evidence type="ECO:0000313" key="3">
    <source>
        <dbReference type="EMBL" id="CAL5223718.1"/>
    </source>
</evidence>
<proteinExistence type="predicted"/>
<evidence type="ECO:0000313" key="4">
    <source>
        <dbReference type="Proteomes" id="UP001497392"/>
    </source>
</evidence>
<evidence type="ECO:0000256" key="2">
    <source>
        <dbReference type="SAM" id="MobiDB-lite"/>
    </source>
</evidence>
<keyword evidence="4" id="KW-1185">Reference proteome</keyword>
<protein>
    <submittedName>
        <fullName evidence="3">G6273 protein</fullName>
    </submittedName>
</protein>
<feature type="region of interest" description="Disordered" evidence="2">
    <location>
        <begin position="214"/>
        <end position="242"/>
    </location>
</feature>
<dbReference type="PANTHER" id="PTHR31836">
    <property type="match status" value="1"/>
</dbReference>
<reference evidence="3 4" key="1">
    <citation type="submission" date="2024-06" db="EMBL/GenBank/DDBJ databases">
        <authorList>
            <person name="Kraege A."/>
            <person name="Thomma B."/>
        </authorList>
    </citation>
    <scope>NUCLEOTIDE SEQUENCE [LARGE SCALE GENOMIC DNA]</scope>
</reference>
<dbReference type="CDD" id="cd22271">
    <property type="entry name" value="DPBB_EXP_N-like"/>
    <property type="match status" value="1"/>
</dbReference>
<dbReference type="InterPro" id="IPR051477">
    <property type="entry name" value="Expansin_CellWall"/>
</dbReference>
<comment type="caution">
    <text evidence="3">The sequence shown here is derived from an EMBL/GenBank/DDBJ whole genome shotgun (WGS) entry which is preliminary data.</text>
</comment>
<sequence>MLSPGSVTYSGDGTYYGQQSGQDDAAACGYGKNFANSLSAEWSTGVQTFVAMNRQQYNNSNACGQCIMYRGTGAGLGTLPIPGTWQMGLVTNVCPECAYGSIDLDKNGDGRWKVEWYPVVCNVGNGTFKYYFGGQPNPYWFMFVISNTRYPVASVSLRYPDGNFHSLSRGWNDMWAANGGPFTFPITIQACSSCFPETVTSVLGDTVTDTIQSTSGGAGTAQFPAHAVSPPTGDAASSAAPSTIAAGGRRLMWLP</sequence>
<dbReference type="SUPFAM" id="SSF49590">
    <property type="entry name" value="PHL pollen allergen"/>
    <property type="match status" value="1"/>
</dbReference>
<dbReference type="SUPFAM" id="SSF50685">
    <property type="entry name" value="Barwin-like endoglucanases"/>
    <property type="match status" value="1"/>
</dbReference>
<gene>
    <name evidence="3" type="primary">g6273</name>
    <name evidence="3" type="ORF">VP750_LOCUS5377</name>
</gene>
<dbReference type="EMBL" id="CAXHTA020000009">
    <property type="protein sequence ID" value="CAL5223718.1"/>
    <property type="molecule type" value="Genomic_DNA"/>
</dbReference>
<accession>A0ABP1FV00</accession>
<dbReference type="PANTHER" id="PTHR31836:SF28">
    <property type="entry name" value="SRCR DOMAIN-CONTAINING PROTEIN-RELATED"/>
    <property type="match status" value="1"/>
</dbReference>
<dbReference type="Gene3D" id="2.60.40.760">
    <property type="entry name" value="Expansin, cellulose-binding-like domain"/>
    <property type="match status" value="1"/>
</dbReference>
<evidence type="ECO:0000256" key="1">
    <source>
        <dbReference type="ARBA" id="ARBA00022729"/>
    </source>
</evidence>
<keyword evidence="1" id="KW-0732">Signal</keyword>
<organism evidence="3 4">
    <name type="scientific">Coccomyxa viridis</name>
    <dbReference type="NCBI Taxonomy" id="1274662"/>
    <lineage>
        <taxon>Eukaryota</taxon>
        <taxon>Viridiplantae</taxon>
        <taxon>Chlorophyta</taxon>
        <taxon>core chlorophytes</taxon>
        <taxon>Trebouxiophyceae</taxon>
        <taxon>Trebouxiophyceae incertae sedis</taxon>
        <taxon>Coccomyxaceae</taxon>
        <taxon>Coccomyxa</taxon>
    </lineage>
</organism>